<dbReference type="InterPro" id="IPR025857">
    <property type="entry name" value="MacB_PCD"/>
</dbReference>
<evidence type="ECO:0000313" key="9">
    <source>
        <dbReference type="EMBL" id="SNS70898.1"/>
    </source>
</evidence>
<feature type="transmembrane region" description="Helical" evidence="6">
    <location>
        <begin position="711"/>
        <end position="734"/>
    </location>
</feature>
<dbReference type="InterPro" id="IPR050250">
    <property type="entry name" value="Macrolide_Exporter_MacB"/>
</dbReference>
<dbReference type="OrthoDB" id="9770036at2"/>
<name>A0A239GQ32_9SPHN</name>
<dbReference type="PROSITE" id="PS51257">
    <property type="entry name" value="PROKAR_LIPOPROTEIN"/>
    <property type="match status" value="1"/>
</dbReference>
<dbReference type="GO" id="GO:0005886">
    <property type="term" value="C:plasma membrane"/>
    <property type="evidence" value="ECO:0007669"/>
    <property type="project" value="UniProtKB-SubCell"/>
</dbReference>
<feature type="domain" description="ABC3 transporter permease C-terminal" evidence="7">
    <location>
        <begin position="301"/>
        <end position="418"/>
    </location>
</feature>
<evidence type="ECO:0000259" key="7">
    <source>
        <dbReference type="Pfam" id="PF02687"/>
    </source>
</evidence>
<sequence>MWRNYLTVGVRSLAKNRAYALINILGLAIGMAACILILLFVRYEFTYDRFLGNAENTYELQSFYTSRETGQQFNIQMTSYVAGTMLKKDFPQVEKSVFALSSSPVVLKEGQATAANDILMVDGPFFDIVQFPFAVGNPATALAQAGSVVLTEAEAVKRFGTTNIIGQTMTMVTRGRTMDFRVTGIVKNPPKNSSFNLTIVARIDPVSFFSEQPEFMREWGWQSGWVFVQLKPGTDPKTLQAQFPAWEKRNIADENVGDLRYNAGDEQDWRLVNVRDIHLGEAQGAAMSPGNDERTVYTFAVIALLILGMACVNFTNLATARASQRAREVALRKVLGANRRQLIGQFVGESILVAAIAMLVALALAELLLPLFSNFLDARLQLRYFGADGVLLPIVGLVIVVGVAGGLYPAFVLSRFQPARVLKANRSAADTEGSGRLRSILVVGQFAVSIGLIICTAIIYAQTMYAQSVDPGYRRDGILQVEDFGRRQIESRRETLKDEIRRVEGVTLVAGTGMGVNTRNNSSRGFQIPGRREFVTIGTYAADPEWVDAMGIRMLAGRKLDRNRPADDATVPFPEDPVAEQALARRGVNAVVNALAARRLGFATPADAVGKTVHTSMVDSEKYGLTPVTIVGVMDDSRFRSIRTPIDPMMITRNDNNADVLVVRYTGDPRAVRDRIEQAWKKIVPDAPFEANFSEDIVRELYAKEAARAQMFAAFAVLAVVVGCLGLFGLATFTAERRTKEIGIRKVLGARTRDIVRLLVWQFSRPVLIANLIAWPVAWWVMRDWLNSFDSRIALGPTPFLLAGALALAIAVATIGSHAFRVARANPIHALRYE</sequence>
<keyword evidence="5 6" id="KW-0472">Membrane</keyword>
<feature type="transmembrane region" description="Helical" evidence="6">
    <location>
        <begin position="350"/>
        <end position="372"/>
    </location>
</feature>
<feature type="transmembrane region" description="Helical" evidence="6">
    <location>
        <begin position="392"/>
        <end position="416"/>
    </location>
</feature>
<dbReference type="PANTHER" id="PTHR30572:SF18">
    <property type="entry name" value="ABC-TYPE MACROLIDE FAMILY EXPORT SYSTEM PERMEASE COMPONENT 2"/>
    <property type="match status" value="1"/>
</dbReference>
<keyword evidence="10" id="KW-1185">Reference proteome</keyword>
<keyword evidence="3 6" id="KW-0812">Transmembrane</keyword>
<accession>A0A239GQ32</accession>
<proteinExistence type="predicted"/>
<evidence type="ECO:0000313" key="10">
    <source>
        <dbReference type="Proteomes" id="UP000198281"/>
    </source>
</evidence>
<feature type="transmembrane region" description="Helical" evidence="6">
    <location>
        <begin position="755"/>
        <end position="780"/>
    </location>
</feature>
<evidence type="ECO:0000256" key="6">
    <source>
        <dbReference type="SAM" id="Phobius"/>
    </source>
</evidence>
<dbReference type="PANTHER" id="PTHR30572">
    <property type="entry name" value="MEMBRANE COMPONENT OF TRANSPORTER-RELATED"/>
    <property type="match status" value="1"/>
</dbReference>
<feature type="transmembrane region" description="Helical" evidence="6">
    <location>
        <begin position="437"/>
        <end position="461"/>
    </location>
</feature>
<feature type="domain" description="ABC3 transporter permease C-terminal" evidence="7">
    <location>
        <begin position="714"/>
        <end position="827"/>
    </location>
</feature>
<dbReference type="RefSeq" id="WP_089219978.1">
    <property type="nucleotide sequence ID" value="NZ_FZOS01000013.1"/>
</dbReference>
<dbReference type="Pfam" id="PF12704">
    <property type="entry name" value="MacB_PCD"/>
    <property type="match status" value="2"/>
</dbReference>
<evidence type="ECO:0000256" key="4">
    <source>
        <dbReference type="ARBA" id="ARBA00022989"/>
    </source>
</evidence>
<evidence type="ECO:0000256" key="5">
    <source>
        <dbReference type="ARBA" id="ARBA00023136"/>
    </source>
</evidence>
<dbReference type="AlphaFoldDB" id="A0A239GQ32"/>
<evidence type="ECO:0000256" key="3">
    <source>
        <dbReference type="ARBA" id="ARBA00022692"/>
    </source>
</evidence>
<comment type="subcellular location">
    <subcellularLocation>
        <location evidence="1">Cell membrane</location>
        <topology evidence="1">Multi-pass membrane protein</topology>
    </subcellularLocation>
</comment>
<evidence type="ECO:0000259" key="8">
    <source>
        <dbReference type="Pfam" id="PF12704"/>
    </source>
</evidence>
<dbReference type="InterPro" id="IPR003838">
    <property type="entry name" value="ABC3_permease_C"/>
</dbReference>
<dbReference type="Proteomes" id="UP000198281">
    <property type="component" value="Unassembled WGS sequence"/>
</dbReference>
<feature type="transmembrane region" description="Helical" evidence="6">
    <location>
        <begin position="800"/>
        <end position="823"/>
    </location>
</feature>
<dbReference type="GO" id="GO:0022857">
    <property type="term" value="F:transmembrane transporter activity"/>
    <property type="evidence" value="ECO:0007669"/>
    <property type="project" value="TreeGrafter"/>
</dbReference>
<keyword evidence="2" id="KW-1003">Cell membrane</keyword>
<feature type="transmembrane region" description="Helical" evidence="6">
    <location>
        <begin position="20"/>
        <end position="41"/>
    </location>
</feature>
<dbReference type="EMBL" id="FZOS01000013">
    <property type="protein sequence ID" value="SNS70898.1"/>
    <property type="molecule type" value="Genomic_DNA"/>
</dbReference>
<reference evidence="10" key="1">
    <citation type="submission" date="2017-06" db="EMBL/GenBank/DDBJ databases">
        <authorList>
            <person name="Varghese N."/>
            <person name="Submissions S."/>
        </authorList>
    </citation>
    <scope>NUCLEOTIDE SEQUENCE [LARGE SCALE GENOMIC DNA]</scope>
    <source>
        <strain evidence="10">LNB2</strain>
    </source>
</reference>
<protein>
    <submittedName>
        <fullName evidence="9">Putative ABC transport system permease protein</fullName>
    </submittedName>
</protein>
<feature type="domain" description="MacB-like periplasmic core" evidence="8">
    <location>
        <begin position="21"/>
        <end position="243"/>
    </location>
</feature>
<keyword evidence="4 6" id="KW-1133">Transmembrane helix</keyword>
<evidence type="ECO:0000256" key="2">
    <source>
        <dbReference type="ARBA" id="ARBA00022475"/>
    </source>
</evidence>
<feature type="domain" description="MacB-like periplasmic core" evidence="8">
    <location>
        <begin position="447"/>
        <end position="678"/>
    </location>
</feature>
<evidence type="ECO:0000256" key="1">
    <source>
        <dbReference type="ARBA" id="ARBA00004651"/>
    </source>
</evidence>
<dbReference type="Pfam" id="PF02687">
    <property type="entry name" value="FtsX"/>
    <property type="match status" value="2"/>
</dbReference>
<gene>
    <name evidence="9" type="ORF">SAMN06295912_11339</name>
</gene>
<organism evidence="9 10">
    <name type="scientific">Edaphosphingomonas laterariae</name>
    <dbReference type="NCBI Taxonomy" id="861865"/>
    <lineage>
        <taxon>Bacteria</taxon>
        <taxon>Pseudomonadati</taxon>
        <taxon>Pseudomonadota</taxon>
        <taxon>Alphaproteobacteria</taxon>
        <taxon>Sphingomonadales</taxon>
        <taxon>Rhizorhabdaceae</taxon>
        <taxon>Edaphosphingomonas</taxon>
    </lineage>
</organism>
<feature type="transmembrane region" description="Helical" evidence="6">
    <location>
        <begin position="296"/>
        <end position="318"/>
    </location>
</feature>